<proteinExistence type="inferred from homology"/>
<dbReference type="RefSeq" id="WP_106346257.1">
    <property type="nucleotide sequence ID" value="NZ_PVNE01000027.1"/>
</dbReference>
<accession>A0A2T0LC26</accession>
<dbReference type="Pfam" id="PF07726">
    <property type="entry name" value="AAA_3"/>
    <property type="match status" value="1"/>
</dbReference>
<dbReference type="InterPro" id="IPR011703">
    <property type="entry name" value="ATPase_AAA-3"/>
</dbReference>
<protein>
    <submittedName>
        <fullName evidence="5">MoxR-like ATPase</fullName>
    </submittedName>
</protein>
<evidence type="ECO:0000256" key="3">
    <source>
        <dbReference type="ARBA" id="ARBA00061607"/>
    </source>
</evidence>
<dbReference type="SUPFAM" id="SSF52540">
    <property type="entry name" value="P-loop containing nucleoside triphosphate hydrolases"/>
    <property type="match status" value="1"/>
</dbReference>
<dbReference type="AlphaFoldDB" id="A0A2T0LC26"/>
<dbReference type="InterPro" id="IPR041628">
    <property type="entry name" value="ChlI/MoxR_AAA_lid"/>
</dbReference>
<dbReference type="OrthoDB" id="9808397at2"/>
<comment type="caution">
    <text evidence="5">The sequence shown here is derived from an EMBL/GenBank/DDBJ whole genome shotgun (WGS) entry which is preliminary data.</text>
</comment>
<name>A0A2T0LC26_9BACL</name>
<evidence type="ECO:0000256" key="2">
    <source>
        <dbReference type="ARBA" id="ARBA00022840"/>
    </source>
</evidence>
<keyword evidence="6" id="KW-1185">Reference proteome</keyword>
<dbReference type="InterPro" id="IPR050764">
    <property type="entry name" value="CbbQ/NirQ/NorQ/GpvN"/>
</dbReference>
<dbReference type="Proteomes" id="UP000237797">
    <property type="component" value="Unassembled WGS sequence"/>
</dbReference>
<dbReference type="PANTHER" id="PTHR42759">
    <property type="entry name" value="MOXR FAMILY PROTEIN"/>
    <property type="match status" value="1"/>
</dbReference>
<dbReference type="EMBL" id="PVNE01000027">
    <property type="protein sequence ID" value="PRX39260.1"/>
    <property type="molecule type" value="Genomic_DNA"/>
</dbReference>
<dbReference type="GO" id="GO:0005524">
    <property type="term" value="F:ATP binding"/>
    <property type="evidence" value="ECO:0007669"/>
    <property type="project" value="UniProtKB-KW"/>
</dbReference>
<dbReference type="PANTHER" id="PTHR42759:SF5">
    <property type="entry name" value="METHANOL DEHYDROGENASE REGULATOR"/>
    <property type="match status" value="1"/>
</dbReference>
<dbReference type="GO" id="GO:0016887">
    <property type="term" value="F:ATP hydrolysis activity"/>
    <property type="evidence" value="ECO:0007669"/>
    <property type="project" value="InterPro"/>
</dbReference>
<comment type="similarity">
    <text evidence="3">Belongs to the MoxR family.</text>
</comment>
<dbReference type="Pfam" id="PF17863">
    <property type="entry name" value="AAA_lid_2"/>
    <property type="match status" value="1"/>
</dbReference>
<organism evidence="5 6">
    <name type="scientific">Planifilum fimeticola</name>
    <dbReference type="NCBI Taxonomy" id="201975"/>
    <lineage>
        <taxon>Bacteria</taxon>
        <taxon>Bacillati</taxon>
        <taxon>Bacillota</taxon>
        <taxon>Bacilli</taxon>
        <taxon>Bacillales</taxon>
        <taxon>Thermoactinomycetaceae</taxon>
        <taxon>Planifilum</taxon>
    </lineage>
</organism>
<dbReference type="PIRSF" id="PIRSF002849">
    <property type="entry name" value="AAA_ATPase_chaperone_MoxR_prd"/>
    <property type="match status" value="1"/>
</dbReference>
<dbReference type="SMART" id="SM00382">
    <property type="entry name" value="AAA"/>
    <property type="match status" value="1"/>
</dbReference>
<dbReference type="CDD" id="cd00009">
    <property type="entry name" value="AAA"/>
    <property type="match status" value="1"/>
</dbReference>
<sequence>MTTLHDAFEKIREETEKAVVGQEEALELLLVGLFSGGHVLLEDVPGVGKTTLVKTLAACVGCRFKRIQCTPDLLPSDVTGTVVYNPSTGQFRFREGPLFSQIVLADEVNRAVPRTQSAFLEAMAEGQVTVDGEPRPLDRPFFLMATQNPVESQGTFPLPEAQLDRFLMKVSLGYPGLEEERRILRMTGVGNGRDEVRPVIGPEDVLALREEARRIRLSEDVETYLLEVVRRTRDRDGVVLGASPRAAAALGTAVRALAGIRGREYVIPDDVKYLAPRVLAHRLVLASDLRMERVTPESVVLDVLKEVPVPVEDDAEPSAIEK</sequence>
<evidence type="ECO:0000313" key="5">
    <source>
        <dbReference type="EMBL" id="PRX39260.1"/>
    </source>
</evidence>
<dbReference type="Gene3D" id="3.40.50.300">
    <property type="entry name" value="P-loop containing nucleotide triphosphate hydrolases"/>
    <property type="match status" value="1"/>
</dbReference>
<feature type="domain" description="AAA+ ATPase" evidence="4">
    <location>
        <begin position="35"/>
        <end position="176"/>
    </location>
</feature>
<gene>
    <name evidence="5" type="ORF">CLV97_12743</name>
</gene>
<dbReference type="InterPro" id="IPR027417">
    <property type="entry name" value="P-loop_NTPase"/>
</dbReference>
<dbReference type="Gene3D" id="1.10.8.80">
    <property type="entry name" value="Magnesium chelatase subunit I, C-Terminal domain"/>
    <property type="match status" value="1"/>
</dbReference>
<reference evidence="5 6" key="1">
    <citation type="submission" date="2018-03" db="EMBL/GenBank/DDBJ databases">
        <title>Genomic Encyclopedia of Archaeal and Bacterial Type Strains, Phase II (KMG-II): from individual species to whole genera.</title>
        <authorList>
            <person name="Goeker M."/>
        </authorList>
    </citation>
    <scope>NUCLEOTIDE SEQUENCE [LARGE SCALE GENOMIC DNA]</scope>
    <source>
        <strain evidence="5 6">DSM 44946</strain>
    </source>
</reference>
<evidence type="ECO:0000259" key="4">
    <source>
        <dbReference type="SMART" id="SM00382"/>
    </source>
</evidence>
<evidence type="ECO:0000313" key="6">
    <source>
        <dbReference type="Proteomes" id="UP000237797"/>
    </source>
</evidence>
<dbReference type="FunFam" id="3.40.50.300:FF:000640">
    <property type="entry name" value="MoxR family ATPase"/>
    <property type="match status" value="1"/>
</dbReference>
<dbReference type="InterPro" id="IPR003593">
    <property type="entry name" value="AAA+_ATPase"/>
</dbReference>
<evidence type="ECO:0000256" key="1">
    <source>
        <dbReference type="ARBA" id="ARBA00022741"/>
    </source>
</evidence>
<keyword evidence="2" id="KW-0067">ATP-binding</keyword>
<keyword evidence="1" id="KW-0547">Nucleotide-binding</keyword>